<dbReference type="PROSITE" id="PS00028">
    <property type="entry name" value="ZINC_FINGER_C2H2_1"/>
    <property type="match status" value="1"/>
</dbReference>
<feature type="domain" description="C2H2-type" evidence="7">
    <location>
        <begin position="373"/>
        <end position="403"/>
    </location>
</feature>
<dbReference type="OrthoDB" id="3269380at2759"/>
<reference evidence="8" key="1">
    <citation type="submission" date="2021-06" db="EMBL/GenBank/DDBJ databases">
        <authorList>
            <person name="Hodson N. C."/>
            <person name="Mongue J. A."/>
            <person name="Jaron S. K."/>
        </authorList>
    </citation>
    <scope>NUCLEOTIDE SEQUENCE</scope>
</reference>
<evidence type="ECO:0000259" key="7">
    <source>
        <dbReference type="PROSITE" id="PS50157"/>
    </source>
</evidence>
<dbReference type="PANTHER" id="PTHR23057:SF0">
    <property type="entry name" value="JUXTAPOSED WITH ANOTHER ZINC FINGER PROTEIN 1"/>
    <property type="match status" value="1"/>
</dbReference>
<dbReference type="InterPro" id="IPR051580">
    <property type="entry name" value="ZnF-Chromatin_assoc"/>
</dbReference>
<evidence type="ECO:0000256" key="3">
    <source>
        <dbReference type="ARBA" id="ARBA00022771"/>
    </source>
</evidence>
<evidence type="ECO:0000256" key="6">
    <source>
        <dbReference type="SAM" id="MobiDB-lite"/>
    </source>
</evidence>
<dbReference type="PANTHER" id="PTHR23057">
    <property type="entry name" value="JUXTAPOSED WITH ANOTHER ZINC FINGER PROTEIN 1"/>
    <property type="match status" value="1"/>
</dbReference>
<dbReference type="InterPro" id="IPR013087">
    <property type="entry name" value="Znf_C2H2_type"/>
</dbReference>
<feature type="region of interest" description="Disordered" evidence="6">
    <location>
        <begin position="423"/>
        <end position="456"/>
    </location>
</feature>
<evidence type="ECO:0000256" key="4">
    <source>
        <dbReference type="ARBA" id="ARBA00022833"/>
    </source>
</evidence>
<keyword evidence="4" id="KW-0862">Zinc</keyword>
<dbReference type="PROSITE" id="PS50157">
    <property type="entry name" value="ZINC_FINGER_C2H2_2"/>
    <property type="match status" value="3"/>
</dbReference>
<dbReference type="GO" id="GO:0005634">
    <property type="term" value="C:nucleus"/>
    <property type="evidence" value="ECO:0007669"/>
    <property type="project" value="TreeGrafter"/>
</dbReference>
<accession>A0A8J2PRR9</accession>
<dbReference type="Proteomes" id="UP000708208">
    <property type="component" value="Unassembled WGS sequence"/>
</dbReference>
<dbReference type="SMART" id="SM00355">
    <property type="entry name" value="ZnF_C2H2"/>
    <property type="match status" value="3"/>
</dbReference>
<protein>
    <recommendedName>
        <fullName evidence="7">C2H2-type domain-containing protein</fullName>
    </recommendedName>
</protein>
<evidence type="ECO:0000256" key="2">
    <source>
        <dbReference type="ARBA" id="ARBA00022737"/>
    </source>
</evidence>
<keyword evidence="1" id="KW-0479">Metal-binding</keyword>
<evidence type="ECO:0000256" key="1">
    <source>
        <dbReference type="ARBA" id="ARBA00022723"/>
    </source>
</evidence>
<keyword evidence="2" id="KW-0677">Repeat</keyword>
<organism evidence="8 9">
    <name type="scientific">Allacma fusca</name>
    <dbReference type="NCBI Taxonomy" id="39272"/>
    <lineage>
        <taxon>Eukaryota</taxon>
        <taxon>Metazoa</taxon>
        <taxon>Ecdysozoa</taxon>
        <taxon>Arthropoda</taxon>
        <taxon>Hexapoda</taxon>
        <taxon>Collembola</taxon>
        <taxon>Symphypleona</taxon>
        <taxon>Sminthuridae</taxon>
        <taxon>Allacma</taxon>
    </lineage>
</organism>
<keyword evidence="3 5" id="KW-0863">Zinc-finger</keyword>
<evidence type="ECO:0000313" key="8">
    <source>
        <dbReference type="EMBL" id="CAG7834150.1"/>
    </source>
</evidence>
<evidence type="ECO:0000313" key="9">
    <source>
        <dbReference type="Proteomes" id="UP000708208"/>
    </source>
</evidence>
<dbReference type="GO" id="GO:0008270">
    <property type="term" value="F:zinc ion binding"/>
    <property type="evidence" value="ECO:0007669"/>
    <property type="project" value="UniProtKB-KW"/>
</dbReference>
<keyword evidence="9" id="KW-1185">Reference proteome</keyword>
<feature type="compositionally biased region" description="Low complexity" evidence="6">
    <location>
        <begin position="426"/>
        <end position="442"/>
    </location>
</feature>
<dbReference type="EMBL" id="CAJVCH010570131">
    <property type="protein sequence ID" value="CAG7834150.1"/>
    <property type="molecule type" value="Genomic_DNA"/>
</dbReference>
<gene>
    <name evidence="8" type="ORF">AFUS01_LOCUS43682</name>
</gene>
<comment type="caution">
    <text evidence="8">The sequence shown here is derived from an EMBL/GenBank/DDBJ whole genome shotgun (WGS) entry which is preliminary data.</text>
</comment>
<sequence>MEWVGFLSSTLGIFILGNMSARRKINCRFNGACGESFTSDLELLEHIVQHLDDGESRDCMQEEGNGLSDENGLFTQAKVVTCDVVVKMENVSASSLDSGASPSRDFFETEQQPLFSDLDAIVDRNNAEDELVDISNTVSMDQILQPINPCLEFVSSSPLPVLDNVNWNELLQNYPSMADIMEYEDILDASVSNESHSEDEDNSNTVFRCDHDPLSLSPAAILPHDDYCRSAGDDPEGSNGPMDVHRAVESGKNFGRLWPHAQQNQLAHRFASEVSKHSPDLKFIRGQHVPTGMRNHVNSKHHRSFKQEVVTFVTKEKRTYKAIVTTPRSKPKPVNRRTTQQHGQEVKYYSSEFILKEGLKKRRGSSNQLNKPYVCPVPGCGKAYKNPNGIKYHARYGHSAPQEFPCHCGKIYSTRHGLMAHKRSHSSMSSSPDTLEDFYSYSEPEESDEYHGNELI</sequence>
<proteinExistence type="predicted"/>
<feature type="domain" description="C2H2-type" evidence="7">
    <location>
        <begin position="404"/>
        <end position="430"/>
    </location>
</feature>
<evidence type="ECO:0000256" key="5">
    <source>
        <dbReference type="PROSITE-ProRule" id="PRU00042"/>
    </source>
</evidence>
<name>A0A8J2PRR9_9HEXA</name>
<feature type="domain" description="C2H2-type" evidence="7">
    <location>
        <begin position="25"/>
        <end position="55"/>
    </location>
</feature>
<dbReference type="AlphaFoldDB" id="A0A8J2PRR9"/>